<dbReference type="EMBL" id="JAFEJA010000001">
    <property type="protein sequence ID" value="MBM9617139.1"/>
    <property type="molecule type" value="Genomic_DNA"/>
</dbReference>
<gene>
    <name evidence="1" type="ORF">JE024_00045</name>
</gene>
<evidence type="ECO:0000313" key="2">
    <source>
        <dbReference type="Proteomes" id="UP000664109"/>
    </source>
</evidence>
<protein>
    <submittedName>
        <fullName evidence="1">Uncharacterized protein</fullName>
    </submittedName>
</protein>
<dbReference type="Proteomes" id="UP000664109">
    <property type="component" value="Unassembled WGS sequence"/>
</dbReference>
<comment type="caution">
    <text evidence="1">The sequence shown here is derived from an EMBL/GenBank/DDBJ whole genome shotgun (WGS) entry which is preliminary data.</text>
</comment>
<dbReference type="RefSeq" id="WP_205371572.1">
    <property type="nucleotide sequence ID" value="NZ_JAFEJA010000001.1"/>
</dbReference>
<evidence type="ECO:0000313" key="1">
    <source>
        <dbReference type="EMBL" id="MBM9617139.1"/>
    </source>
</evidence>
<name>A0ABS2UHK0_9ACTN</name>
<sequence length="270" mass="28346">MSFSVREGEGLWQVRAAAAQAGELADLLVAAGANDAVAVVSLETNSCLDEEWRPLRPSLVAAALGVPCTVHPIGSWASGTIGLSDEILVMERGLLPRLFDGSWSPYELALVDVAPDVTPDQLDELALAIGTAGAGEPLLGRLGDCRIWFSGHDDCYVSLETRDPALPAALLARLPALLAGRALAEITGRIGLAEAEAPPVPEPGAWLAERLMAMAPHWIGAPADVTEELVVIGLAALPEPWRLGVPFPARADLVAALDVPRGNWRLTAAK</sequence>
<organism evidence="1 2">
    <name type="scientific">Streptomyces zhihengii</name>
    <dbReference type="NCBI Taxonomy" id="1818004"/>
    <lineage>
        <taxon>Bacteria</taxon>
        <taxon>Bacillati</taxon>
        <taxon>Actinomycetota</taxon>
        <taxon>Actinomycetes</taxon>
        <taxon>Kitasatosporales</taxon>
        <taxon>Streptomycetaceae</taxon>
        <taxon>Streptomyces</taxon>
    </lineage>
</organism>
<keyword evidence="2" id="KW-1185">Reference proteome</keyword>
<reference evidence="1 2" key="1">
    <citation type="journal article" date="2016" name="Arch. Microbiol.">
        <title>Streptomyces zhihengii sp. nov., isolated from rhizospheric soil of Psammosilene tunicoides.</title>
        <authorList>
            <person name="Huang M.J."/>
            <person name="Fei J.J."/>
            <person name="Salam N."/>
            <person name="Kim C.J."/>
            <person name="Hozzein W.N."/>
            <person name="Xiao M."/>
            <person name="Huang H.Q."/>
            <person name="Li W.J."/>
        </authorList>
    </citation>
    <scope>NUCLEOTIDE SEQUENCE [LARGE SCALE GENOMIC DNA]</scope>
    <source>
        <strain evidence="1 2">YIM T102</strain>
    </source>
</reference>
<proteinExistence type="predicted"/>
<accession>A0ABS2UHK0</accession>